<dbReference type="InterPro" id="IPR001034">
    <property type="entry name" value="DeoR_HTH"/>
</dbReference>
<dbReference type="PROSITE" id="PS00894">
    <property type="entry name" value="HTH_DEOR_1"/>
    <property type="match status" value="1"/>
</dbReference>
<dbReference type="InterPro" id="IPR018356">
    <property type="entry name" value="Tscrpt_reg_HTH_DeoR_CS"/>
</dbReference>
<gene>
    <name evidence="5" type="ORF">NS220_09860</name>
</gene>
<dbReference type="PATRIC" id="fig|2033.6.peg.3107"/>
<dbReference type="SMART" id="SM00420">
    <property type="entry name" value="HTH_DEOR"/>
    <property type="match status" value="1"/>
</dbReference>
<accession>A0A147EWM0</accession>
<feature type="domain" description="HTH deoR-type" evidence="4">
    <location>
        <begin position="3"/>
        <end position="58"/>
    </location>
</feature>
<dbReference type="PRINTS" id="PR00037">
    <property type="entry name" value="HTHLACR"/>
</dbReference>
<comment type="caution">
    <text evidence="5">The sequence shown here is derived from an EMBL/GenBank/DDBJ whole genome shotgun (WGS) entry which is preliminary data.</text>
</comment>
<reference evidence="5 6" key="1">
    <citation type="journal article" date="2016" name="Front. Microbiol.">
        <title>Genomic Resource of Rice Seed Associated Bacteria.</title>
        <authorList>
            <person name="Midha S."/>
            <person name="Bansal K."/>
            <person name="Sharma S."/>
            <person name="Kumar N."/>
            <person name="Patil P.P."/>
            <person name="Chaudhry V."/>
            <person name="Patil P.B."/>
        </authorList>
    </citation>
    <scope>NUCLEOTIDE SEQUENCE [LARGE SCALE GENOMIC DNA]</scope>
    <source>
        <strain evidence="5 6">NS220</strain>
    </source>
</reference>
<dbReference type="Pfam" id="PF08220">
    <property type="entry name" value="HTH_DeoR"/>
    <property type="match status" value="1"/>
</dbReference>
<dbReference type="AlphaFoldDB" id="A0A147EWM0"/>
<dbReference type="EMBL" id="LDRT01000060">
    <property type="protein sequence ID" value="KTR94189.1"/>
    <property type="molecule type" value="Genomic_DNA"/>
</dbReference>
<dbReference type="Pfam" id="PF00455">
    <property type="entry name" value="DeoRC"/>
    <property type="match status" value="1"/>
</dbReference>
<evidence type="ECO:0000256" key="2">
    <source>
        <dbReference type="ARBA" id="ARBA00023125"/>
    </source>
</evidence>
<dbReference type="SUPFAM" id="SSF46785">
    <property type="entry name" value="Winged helix' DNA-binding domain"/>
    <property type="match status" value="1"/>
</dbReference>
<evidence type="ECO:0000256" key="3">
    <source>
        <dbReference type="ARBA" id="ARBA00023163"/>
    </source>
</evidence>
<keyword evidence="3" id="KW-0804">Transcription</keyword>
<dbReference type="Gene3D" id="1.10.10.10">
    <property type="entry name" value="Winged helix-like DNA-binding domain superfamily/Winged helix DNA-binding domain"/>
    <property type="match status" value="1"/>
</dbReference>
<protein>
    <submittedName>
        <fullName evidence="5">DeoR faimly transcriptional regulator</fullName>
    </submittedName>
</protein>
<keyword evidence="1" id="KW-0805">Transcription regulation</keyword>
<evidence type="ECO:0000259" key="4">
    <source>
        <dbReference type="PROSITE" id="PS51000"/>
    </source>
</evidence>
<dbReference type="InterPro" id="IPR050313">
    <property type="entry name" value="Carb_Metab_HTH_regulators"/>
</dbReference>
<evidence type="ECO:0000256" key="1">
    <source>
        <dbReference type="ARBA" id="ARBA00023015"/>
    </source>
</evidence>
<dbReference type="InterPro" id="IPR036390">
    <property type="entry name" value="WH_DNA-bd_sf"/>
</dbReference>
<keyword evidence="2" id="KW-0238">DNA-binding</keyword>
<dbReference type="PANTHER" id="PTHR30363">
    <property type="entry name" value="HTH-TYPE TRANSCRIPTIONAL REGULATOR SRLR-RELATED"/>
    <property type="match status" value="1"/>
</dbReference>
<dbReference type="InterPro" id="IPR036388">
    <property type="entry name" value="WH-like_DNA-bd_sf"/>
</dbReference>
<sequence>MMKDVRDREILQHLRSARAATVAELAEATGSSIATIRRDLQRLDDAGLLRRTHGGAVMGEGDAPFATVEPVNRDGKERIAHAAAETIREGQAVILDVGTTTLQLARLLRGRSVTVITNNLAIYDVLRDERETHLVLLPGDYDPVYRSVAGHLTTESLRLIRADHAFLGVSGMSPEGDLRDTTLAQVPIKQAMLAACDAATVLADHSKFPGSGAGRIALPLALRRLITDAPLEGPIVESLGRRNVEIVTA</sequence>
<dbReference type="InterPro" id="IPR011991">
    <property type="entry name" value="ArsR-like_HTH"/>
</dbReference>
<dbReference type="SMART" id="SM01134">
    <property type="entry name" value="DeoRC"/>
    <property type="match status" value="1"/>
</dbReference>
<proteinExistence type="predicted"/>
<dbReference type="CDD" id="cd00090">
    <property type="entry name" value="HTH_ARSR"/>
    <property type="match status" value="1"/>
</dbReference>
<evidence type="ECO:0000313" key="5">
    <source>
        <dbReference type="EMBL" id="KTR94189.1"/>
    </source>
</evidence>
<dbReference type="GO" id="GO:0003700">
    <property type="term" value="F:DNA-binding transcription factor activity"/>
    <property type="evidence" value="ECO:0007669"/>
    <property type="project" value="InterPro"/>
</dbReference>
<dbReference type="GO" id="GO:0003677">
    <property type="term" value="F:DNA binding"/>
    <property type="evidence" value="ECO:0007669"/>
    <property type="project" value="UniProtKB-KW"/>
</dbReference>
<dbReference type="PROSITE" id="PS51000">
    <property type="entry name" value="HTH_DEOR_2"/>
    <property type="match status" value="1"/>
</dbReference>
<organism evidence="5 6">
    <name type="scientific">Microbacterium testaceum</name>
    <name type="common">Aureobacterium testaceum</name>
    <name type="synonym">Brevibacterium testaceum</name>
    <dbReference type="NCBI Taxonomy" id="2033"/>
    <lineage>
        <taxon>Bacteria</taxon>
        <taxon>Bacillati</taxon>
        <taxon>Actinomycetota</taxon>
        <taxon>Actinomycetes</taxon>
        <taxon>Micrococcales</taxon>
        <taxon>Microbacteriaceae</taxon>
        <taxon>Microbacterium</taxon>
    </lineage>
</organism>
<dbReference type="PANTHER" id="PTHR30363:SF44">
    <property type="entry name" value="AGA OPERON TRANSCRIPTIONAL REPRESSOR-RELATED"/>
    <property type="match status" value="1"/>
</dbReference>
<dbReference type="SUPFAM" id="SSF100950">
    <property type="entry name" value="NagB/RpiA/CoA transferase-like"/>
    <property type="match status" value="1"/>
</dbReference>
<evidence type="ECO:0000313" key="6">
    <source>
        <dbReference type="Proteomes" id="UP000075025"/>
    </source>
</evidence>
<name>A0A147EWM0_MICTE</name>
<dbReference type="Proteomes" id="UP000075025">
    <property type="component" value="Unassembled WGS sequence"/>
</dbReference>
<dbReference type="InterPro" id="IPR037171">
    <property type="entry name" value="NagB/RpiA_transferase-like"/>
</dbReference>
<dbReference type="InterPro" id="IPR014036">
    <property type="entry name" value="DeoR-like_C"/>
</dbReference>